<evidence type="ECO:0000256" key="3">
    <source>
        <dbReference type="ARBA" id="ARBA00023004"/>
    </source>
</evidence>
<feature type="domain" description="4Fe-4S ferredoxin-type" evidence="5">
    <location>
        <begin position="137"/>
        <end position="166"/>
    </location>
</feature>
<dbReference type="PROSITE" id="PS00198">
    <property type="entry name" value="4FE4S_FER_1"/>
    <property type="match status" value="1"/>
</dbReference>
<dbReference type="Gene3D" id="3.30.70.20">
    <property type="match status" value="2"/>
</dbReference>
<evidence type="ECO:0000256" key="1">
    <source>
        <dbReference type="ARBA" id="ARBA00022485"/>
    </source>
</evidence>
<keyword evidence="7" id="KW-1185">Reference proteome</keyword>
<keyword evidence="4" id="KW-0411">Iron-sulfur</keyword>
<name>F7NFF5_9FIRM</name>
<evidence type="ECO:0000313" key="6">
    <source>
        <dbReference type="EMBL" id="EGO65210.1"/>
    </source>
</evidence>
<evidence type="ECO:0000256" key="2">
    <source>
        <dbReference type="ARBA" id="ARBA00022723"/>
    </source>
</evidence>
<dbReference type="InterPro" id="IPR017900">
    <property type="entry name" value="4Fe4S_Fe_S_CS"/>
</dbReference>
<keyword evidence="1" id="KW-0004">4Fe-4S</keyword>
<dbReference type="CDD" id="cd10551">
    <property type="entry name" value="PsrB"/>
    <property type="match status" value="1"/>
</dbReference>
<dbReference type="NCBIfam" id="NF045797">
    <property type="entry name" value="DsrO"/>
    <property type="match status" value="1"/>
</dbReference>
<dbReference type="SUPFAM" id="SSF54862">
    <property type="entry name" value="4Fe-4S ferredoxins"/>
    <property type="match status" value="1"/>
</dbReference>
<dbReference type="eggNOG" id="COG0437">
    <property type="taxonomic scope" value="Bacteria"/>
</dbReference>
<dbReference type="AlphaFoldDB" id="F7NFF5"/>
<dbReference type="Pfam" id="PF13247">
    <property type="entry name" value="Fer4_11"/>
    <property type="match status" value="2"/>
</dbReference>
<dbReference type="PROSITE" id="PS51379">
    <property type="entry name" value="4FE4S_FER_2"/>
    <property type="match status" value="2"/>
</dbReference>
<dbReference type="STRING" id="1009370.ALO_03911"/>
<protein>
    <submittedName>
        <fullName evidence="6">4Fe-4S ferredoxin iron-sulfur binding domain-containing protein</fullName>
    </submittedName>
</protein>
<dbReference type="RefSeq" id="WP_004093076.1">
    <property type="nucleotide sequence ID" value="NZ_AFGF01000025.1"/>
</dbReference>
<comment type="caution">
    <text evidence="6">The sequence shown here is derived from an EMBL/GenBank/DDBJ whole genome shotgun (WGS) entry which is preliminary data.</text>
</comment>
<reference evidence="6 7" key="1">
    <citation type="journal article" date="2011" name="EMBO J.">
        <title>Structural diversity of bacterial flagellar motors.</title>
        <authorList>
            <person name="Chen S."/>
            <person name="Beeby M."/>
            <person name="Murphy G.E."/>
            <person name="Leadbetter J.R."/>
            <person name="Hendrixson D.R."/>
            <person name="Briegel A."/>
            <person name="Li Z."/>
            <person name="Shi J."/>
            <person name="Tocheva E.I."/>
            <person name="Muller A."/>
            <person name="Dobro M.J."/>
            <person name="Jensen G.J."/>
        </authorList>
    </citation>
    <scope>NUCLEOTIDE SEQUENCE [LARGE SCALE GENOMIC DNA]</scope>
    <source>
        <strain evidence="6 7">DSM 6540</strain>
    </source>
</reference>
<feature type="domain" description="4Fe-4S ferredoxin-type" evidence="5">
    <location>
        <begin position="45"/>
        <end position="77"/>
    </location>
</feature>
<dbReference type="PANTHER" id="PTHR43177:SF3">
    <property type="entry name" value="PROTEIN NRFC HOMOLOG"/>
    <property type="match status" value="1"/>
</dbReference>
<dbReference type="PROSITE" id="PS51318">
    <property type="entry name" value="TAT"/>
    <property type="match status" value="1"/>
</dbReference>
<keyword evidence="2" id="KW-0479">Metal-binding</keyword>
<organism evidence="6 7">
    <name type="scientific">Acetonema longum DSM 6540</name>
    <dbReference type="NCBI Taxonomy" id="1009370"/>
    <lineage>
        <taxon>Bacteria</taxon>
        <taxon>Bacillati</taxon>
        <taxon>Bacillota</taxon>
        <taxon>Negativicutes</taxon>
        <taxon>Acetonemataceae</taxon>
        <taxon>Acetonema</taxon>
    </lineage>
</organism>
<dbReference type="GO" id="GO:0046872">
    <property type="term" value="F:metal ion binding"/>
    <property type="evidence" value="ECO:0007669"/>
    <property type="project" value="UniProtKB-KW"/>
</dbReference>
<evidence type="ECO:0000259" key="5">
    <source>
        <dbReference type="PROSITE" id="PS51379"/>
    </source>
</evidence>
<gene>
    <name evidence="6" type="ORF">ALO_03911</name>
</gene>
<dbReference type="GO" id="GO:0051539">
    <property type="term" value="F:4 iron, 4 sulfur cluster binding"/>
    <property type="evidence" value="ECO:0007669"/>
    <property type="project" value="UniProtKB-KW"/>
</dbReference>
<dbReference type="InterPro" id="IPR017896">
    <property type="entry name" value="4Fe4S_Fe-S-bd"/>
</dbReference>
<dbReference type="PANTHER" id="PTHR43177">
    <property type="entry name" value="PROTEIN NRFC"/>
    <property type="match status" value="1"/>
</dbReference>
<dbReference type="InterPro" id="IPR054822">
    <property type="entry name" value="DsrO-like"/>
</dbReference>
<dbReference type="InterPro" id="IPR050954">
    <property type="entry name" value="ET_IronSulfur_Cluster-Binding"/>
</dbReference>
<evidence type="ECO:0000256" key="4">
    <source>
        <dbReference type="ARBA" id="ARBA00023014"/>
    </source>
</evidence>
<dbReference type="InterPro" id="IPR006311">
    <property type="entry name" value="TAT_signal"/>
</dbReference>
<keyword evidence="3" id="KW-0408">Iron</keyword>
<dbReference type="Proteomes" id="UP000003240">
    <property type="component" value="Unassembled WGS sequence"/>
</dbReference>
<dbReference type="EMBL" id="AFGF01000025">
    <property type="protein sequence ID" value="EGO65210.1"/>
    <property type="molecule type" value="Genomic_DNA"/>
</dbReference>
<evidence type="ECO:0000313" key="7">
    <source>
        <dbReference type="Proteomes" id="UP000003240"/>
    </source>
</evidence>
<sequence length="252" mass="28184">MSSMKLSRKEFLRLSGLCLAGLGALPLVRGWAQGDQTAGPAAKRWAMAVDTSKCRPGCTDCMLACHSLHNVPQIPNANHEVKWIWPEGYDRAFAGETHDCMNAQTKQRQVIVLCNHCDNPACVRVCPTQATFKRADGIVMMDYHRCTGCRYCMAACPYGARSFNFVEPRQYLAEIRGSYPTRTKGVVEKCNFCSERLAVGLMPACVEACKHQALIFGDRNDPDSPLRQVLQDKYSIRRKEKLGAQPNVFYLV</sequence>
<accession>F7NFF5</accession>
<proteinExistence type="predicted"/>